<dbReference type="AlphaFoldDB" id="Q16DQ0"/>
<dbReference type="PANTHER" id="PTHR42792:SF2">
    <property type="entry name" value="FLAGELLIN"/>
    <property type="match status" value="1"/>
</dbReference>
<sequence>MSSILTNNSAMVALQTLKSINSDLGKIQSEISTGKTVESAKDNAATWAISKVMSSDVEGFRAISDSLSLGQSTVGVALDAAEGITDLLTEIKGKIVNSQEENVDRGKIQTDIVALRDQISSIAGAAQFNGLNLLSNTDNTEGSGTASILSSLDRAGDGTISPSNIDVSKQDLGTGAAEFGATAVASAGDLIAVSAASAVGPAGATPVISFTADGAAGGASYRITLTGAAANEWGTTAVNFEYVARDGDTEMDVSNNLLKQMNDYATANEFTNTTFTQDATTGAITVANTGAAADTLGVAVAENLDGTAAGGLAALADIDVSDADGAAAALASIEGLIQTSIDAAASLGSDGKRIETQNEFVGKLMDGLKSGIGSLVDADMEAASAKLQALQTQQQLGVQALSIANQAPQTILSLFR</sequence>
<evidence type="ECO:0000256" key="1">
    <source>
        <dbReference type="ARBA" id="ARBA00005709"/>
    </source>
</evidence>
<dbReference type="KEGG" id="rde:RD1_0160"/>
<evidence type="ECO:0000313" key="7">
    <source>
        <dbReference type="Proteomes" id="UP000007029"/>
    </source>
</evidence>
<dbReference type="eggNOG" id="COG1344">
    <property type="taxonomic scope" value="Bacteria"/>
</dbReference>
<proteinExistence type="inferred from homology"/>
<protein>
    <recommendedName>
        <fullName evidence="3">Flagellin</fullName>
    </recommendedName>
</protein>
<evidence type="ECO:0000259" key="5">
    <source>
        <dbReference type="Pfam" id="PF00700"/>
    </source>
</evidence>
<dbReference type="STRING" id="375451.RD1_0160"/>
<comment type="similarity">
    <text evidence="1 3">Belongs to the bacterial flagellin family.</text>
</comment>
<dbReference type="OrthoDB" id="8328560at2"/>
<comment type="function">
    <text evidence="3">Flagellin is the subunit protein which polymerizes to form the filaments of bacterial flagella.</text>
</comment>
<evidence type="ECO:0000313" key="6">
    <source>
        <dbReference type="EMBL" id="ABG29893.1"/>
    </source>
</evidence>
<dbReference type="Pfam" id="PF00669">
    <property type="entry name" value="Flagellin_N"/>
    <property type="match status" value="1"/>
</dbReference>
<keyword evidence="7" id="KW-1185">Reference proteome</keyword>
<dbReference type="InterPro" id="IPR001492">
    <property type="entry name" value="Flagellin"/>
</dbReference>
<dbReference type="SUPFAM" id="SSF64518">
    <property type="entry name" value="Phase 1 flagellin"/>
    <property type="match status" value="1"/>
</dbReference>
<feature type="domain" description="Flagellin N-terminal" evidence="4">
    <location>
        <begin position="4"/>
        <end position="137"/>
    </location>
</feature>
<dbReference type="EMBL" id="CP000362">
    <property type="protein sequence ID" value="ABG29893.1"/>
    <property type="molecule type" value="Genomic_DNA"/>
</dbReference>
<dbReference type="PANTHER" id="PTHR42792">
    <property type="entry name" value="FLAGELLIN"/>
    <property type="match status" value="1"/>
</dbReference>
<accession>Q16DQ0</accession>
<reference evidence="6 7" key="1">
    <citation type="journal article" date="2007" name="J. Bacteriol.">
        <title>The complete genome sequence of Roseobacter denitrificans reveals a mixotrophic rather than photosynthetic metabolism.</title>
        <authorList>
            <person name="Swingley W.D."/>
            <person name="Sadekar S."/>
            <person name="Mastrian S.D."/>
            <person name="Matthies H.J."/>
            <person name="Hao J."/>
            <person name="Ramos H."/>
            <person name="Acharya C.R."/>
            <person name="Conrad A.L."/>
            <person name="Taylor H.L."/>
            <person name="Dejesa L.C."/>
            <person name="Shah M.K."/>
            <person name="O'huallachain M.E."/>
            <person name="Lince M.T."/>
            <person name="Blankenship R.E."/>
            <person name="Beatty J.T."/>
            <person name="Touchman J.W."/>
        </authorList>
    </citation>
    <scope>NUCLEOTIDE SEQUENCE [LARGE SCALE GENOMIC DNA]</scope>
    <source>
        <strain evidence="7">ATCC 33942 / OCh 114</strain>
    </source>
</reference>
<evidence type="ECO:0000256" key="2">
    <source>
        <dbReference type="ARBA" id="ARBA00023143"/>
    </source>
</evidence>
<name>Q16DQ0_ROSDO</name>
<dbReference type="GO" id="GO:0005576">
    <property type="term" value="C:extracellular region"/>
    <property type="evidence" value="ECO:0007669"/>
    <property type="project" value="UniProtKB-SubCell"/>
</dbReference>
<dbReference type="Gene3D" id="1.20.1330.10">
    <property type="entry name" value="f41 fragment of flagellin, N-terminal domain"/>
    <property type="match status" value="2"/>
</dbReference>
<dbReference type="Pfam" id="PF00700">
    <property type="entry name" value="Flagellin_C"/>
    <property type="match status" value="1"/>
</dbReference>
<dbReference type="RefSeq" id="WP_011566515.1">
    <property type="nucleotide sequence ID" value="NC_008209.1"/>
</dbReference>
<keyword evidence="3" id="KW-0964">Secreted</keyword>
<dbReference type="HOGENOM" id="CLU_011142_1_1_5"/>
<dbReference type="InterPro" id="IPR046358">
    <property type="entry name" value="Flagellin_C"/>
</dbReference>
<dbReference type="InterPro" id="IPR001029">
    <property type="entry name" value="Flagellin_N"/>
</dbReference>
<feature type="domain" description="Flagellin C-terminal" evidence="5">
    <location>
        <begin position="333"/>
        <end position="415"/>
    </location>
</feature>
<evidence type="ECO:0000259" key="4">
    <source>
        <dbReference type="Pfam" id="PF00669"/>
    </source>
</evidence>
<gene>
    <name evidence="6" type="ordered locus">RD1_0160</name>
</gene>
<comment type="subcellular location">
    <subcellularLocation>
        <location evidence="3">Secreted</location>
    </subcellularLocation>
    <subcellularLocation>
        <location evidence="3">Bacterial flagellum</location>
    </subcellularLocation>
</comment>
<evidence type="ECO:0000256" key="3">
    <source>
        <dbReference type="RuleBase" id="RU362073"/>
    </source>
</evidence>
<dbReference type="Proteomes" id="UP000007029">
    <property type="component" value="Chromosome"/>
</dbReference>
<organism evidence="6 7">
    <name type="scientific">Roseobacter denitrificans (strain ATCC 33942 / OCh 114)</name>
    <name type="common">Erythrobacter sp. (strain OCh 114)</name>
    <name type="synonym">Roseobacter denitrificans</name>
    <dbReference type="NCBI Taxonomy" id="375451"/>
    <lineage>
        <taxon>Bacteria</taxon>
        <taxon>Pseudomonadati</taxon>
        <taxon>Pseudomonadota</taxon>
        <taxon>Alphaproteobacteria</taxon>
        <taxon>Rhodobacterales</taxon>
        <taxon>Roseobacteraceae</taxon>
        <taxon>Roseobacter</taxon>
    </lineage>
</organism>
<dbReference type="GO" id="GO:0005198">
    <property type="term" value="F:structural molecule activity"/>
    <property type="evidence" value="ECO:0007669"/>
    <property type="project" value="UniProtKB-UniRule"/>
</dbReference>
<dbReference type="GO" id="GO:0009288">
    <property type="term" value="C:bacterial-type flagellum"/>
    <property type="evidence" value="ECO:0007669"/>
    <property type="project" value="UniProtKB-SubCell"/>
</dbReference>
<dbReference type="PRINTS" id="PR00207">
    <property type="entry name" value="FLAGELLIN"/>
</dbReference>
<keyword evidence="2 3" id="KW-0975">Bacterial flagellum</keyword>